<organism evidence="5 6">
    <name type="scientific">Mesorhizobium neociceri</name>
    <dbReference type="NCBI Taxonomy" id="1307853"/>
    <lineage>
        <taxon>Bacteria</taxon>
        <taxon>Pseudomonadati</taxon>
        <taxon>Pseudomonadota</taxon>
        <taxon>Alphaproteobacteria</taxon>
        <taxon>Hyphomicrobiales</taxon>
        <taxon>Phyllobacteriaceae</taxon>
        <taxon>Mesorhizobium</taxon>
    </lineage>
</organism>
<evidence type="ECO:0000313" key="5">
    <source>
        <dbReference type="EMBL" id="MBA1145033.1"/>
    </source>
</evidence>
<comment type="caution">
    <text evidence="5">The sequence shown here is derived from an EMBL/GenBank/DDBJ whole genome shotgun (WGS) entry which is preliminary data.</text>
</comment>
<name>A0A838BFP8_9HYPH</name>
<dbReference type="PANTHER" id="PTHR36511">
    <property type="entry name" value="MERR FAMILY BACTERIAL REGULATORY PROTEIN"/>
    <property type="match status" value="1"/>
</dbReference>
<protein>
    <submittedName>
        <fullName evidence="5">Transcriptional regulator</fullName>
    </submittedName>
</protein>
<evidence type="ECO:0000256" key="3">
    <source>
        <dbReference type="ARBA" id="ARBA00023163"/>
    </source>
</evidence>
<dbReference type="SUPFAM" id="SSF47413">
    <property type="entry name" value="lambda repressor-like DNA-binding domains"/>
    <property type="match status" value="1"/>
</dbReference>
<sequence length="112" mass="12839">MSKAGKRLLGAAQEMRAIARGEVKPAHMHIPADVDVKAIRKNVGLSQDAFASEFCFSVNQIKDWEQNRTRPLGSNRAYLMMIERHPETVRQMLEEMRIERHDDDSERMAVGM</sequence>
<dbReference type="GO" id="GO:0003677">
    <property type="term" value="F:DNA binding"/>
    <property type="evidence" value="ECO:0007669"/>
    <property type="project" value="UniProtKB-KW"/>
</dbReference>
<keyword evidence="1" id="KW-0805">Transcription regulation</keyword>
<dbReference type="Proteomes" id="UP000558284">
    <property type="component" value="Unassembled WGS sequence"/>
</dbReference>
<keyword evidence="2" id="KW-0238">DNA-binding</keyword>
<dbReference type="Pfam" id="PF01381">
    <property type="entry name" value="HTH_3"/>
    <property type="match status" value="1"/>
</dbReference>
<dbReference type="EMBL" id="JACDTY010000032">
    <property type="protein sequence ID" value="MBA1145033.1"/>
    <property type="molecule type" value="Genomic_DNA"/>
</dbReference>
<dbReference type="AlphaFoldDB" id="A0A838BFP8"/>
<proteinExistence type="predicted"/>
<dbReference type="PROSITE" id="PS50943">
    <property type="entry name" value="HTH_CROC1"/>
    <property type="match status" value="1"/>
</dbReference>
<evidence type="ECO:0000256" key="1">
    <source>
        <dbReference type="ARBA" id="ARBA00023015"/>
    </source>
</evidence>
<evidence type="ECO:0000313" key="6">
    <source>
        <dbReference type="Proteomes" id="UP000558284"/>
    </source>
</evidence>
<dbReference type="CDD" id="cd00093">
    <property type="entry name" value="HTH_XRE"/>
    <property type="match status" value="1"/>
</dbReference>
<reference evidence="5 6" key="1">
    <citation type="submission" date="2020-07" db="EMBL/GenBank/DDBJ databases">
        <title>Definition of the novel symbiovar canariense within Mesorhizobium novociceri, a new species of genus Mesorhizobium nodulating Cicer canariense in the Caldera de Taburiente National Park (La Palma, Canary Islands).</title>
        <authorList>
            <person name="Leon-Barrios M."/>
            <person name="Perez-Yepez J."/>
            <person name="Flores-Felix J.D."/>
            <person name="Ramirez-Baena M.H."/>
            <person name="Pulido-Suarez L."/>
            <person name="Igual J.M."/>
            <person name="Velazquez E."/>
            <person name="Peix A."/>
        </authorList>
    </citation>
    <scope>NUCLEOTIDE SEQUENCE [LARGE SCALE GENOMIC DNA]</scope>
    <source>
        <strain evidence="5 6">CCANP35</strain>
    </source>
</reference>
<keyword evidence="3" id="KW-0804">Transcription</keyword>
<dbReference type="InterPro" id="IPR052359">
    <property type="entry name" value="HTH-type_reg/antitoxin"/>
</dbReference>
<dbReference type="InterPro" id="IPR001387">
    <property type="entry name" value="Cro/C1-type_HTH"/>
</dbReference>
<dbReference type="InterPro" id="IPR010982">
    <property type="entry name" value="Lambda_DNA-bd_dom_sf"/>
</dbReference>
<dbReference type="RefSeq" id="WP_181061942.1">
    <property type="nucleotide sequence ID" value="NZ_JACDTY010000032.1"/>
</dbReference>
<dbReference type="PANTHER" id="PTHR36511:SF4">
    <property type="entry name" value="ANTITOXIN MQSA"/>
    <property type="match status" value="1"/>
</dbReference>
<gene>
    <name evidence="5" type="ORF">H0241_33100</name>
</gene>
<evidence type="ECO:0000256" key="2">
    <source>
        <dbReference type="ARBA" id="ARBA00023125"/>
    </source>
</evidence>
<keyword evidence="6" id="KW-1185">Reference proteome</keyword>
<dbReference type="Gene3D" id="1.10.260.40">
    <property type="entry name" value="lambda repressor-like DNA-binding domains"/>
    <property type="match status" value="1"/>
</dbReference>
<evidence type="ECO:0000259" key="4">
    <source>
        <dbReference type="PROSITE" id="PS50943"/>
    </source>
</evidence>
<feature type="domain" description="HTH cro/C1-type" evidence="4">
    <location>
        <begin position="36"/>
        <end position="71"/>
    </location>
</feature>
<accession>A0A838BFP8</accession>